<dbReference type="Gene3D" id="3.40.710.10">
    <property type="entry name" value="DD-peptidase/beta-lactamase superfamily"/>
    <property type="match status" value="1"/>
</dbReference>
<evidence type="ECO:0000256" key="2">
    <source>
        <dbReference type="SAM" id="SignalP"/>
    </source>
</evidence>
<dbReference type="InterPro" id="IPR052907">
    <property type="entry name" value="Beta-lactamase/esterase"/>
</dbReference>
<dbReference type="EMBL" id="JARAOO010000006">
    <property type="protein sequence ID" value="KAJ7966012.1"/>
    <property type="molecule type" value="Genomic_DNA"/>
</dbReference>
<dbReference type="AlphaFoldDB" id="A0AAD7PSN5"/>
<dbReference type="InterPro" id="IPR012338">
    <property type="entry name" value="Beta-lactam/transpept-like"/>
</dbReference>
<proteinExistence type="predicted"/>
<dbReference type="PANTHER" id="PTHR43319">
    <property type="entry name" value="BETA-LACTAMASE-RELATED"/>
    <property type="match status" value="1"/>
</dbReference>
<evidence type="ECO:0000313" key="4">
    <source>
        <dbReference type="Proteomes" id="UP001163823"/>
    </source>
</evidence>
<name>A0AAD7PSN5_QUISA</name>
<organism evidence="3 4">
    <name type="scientific">Quillaja saponaria</name>
    <name type="common">Soap bark tree</name>
    <dbReference type="NCBI Taxonomy" id="32244"/>
    <lineage>
        <taxon>Eukaryota</taxon>
        <taxon>Viridiplantae</taxon>
        <taxon>Streptophyta</taxon>
        <taxon>Embryophyta</taxon>
        <taxon>Tracheophyta</taxon>
        <taxon>Spermatophyta</taxon>
        <taxon>Magnoliopsida</taxon>
        <taxon>eudicotyledons</taxon>
        <taxon>Gunneridae</taxon>
        <taxon>Pentapetalae</taxon>
        <taxon>rosids</taxon>
        <taxon>fabids</taxon>
        <taxon>Fabales</taxon>
        <taxon>Quillajaceae</taxon>
        <taxon>Quillaja</taxon>
    </lineage>
</organism>
<sequence length="207" mass="22676">MWALLSLLPCYMNSLGVESRLATLTVDTDDLNKLSGVTCRPDLPSTFQSENISQLVTTLPILFNTPNTRRVIIPAANGHCSAHALARYYAALADGGRIPPSHSSNSKLQLGSHHHTPKFYSRKASKKRKGGKGKDLFKSSIMRTNDDDKNYNYRKDFKDGTHNRDTSSDSLTRLANDSSSSGGSSGQIMADNIIDIDPRSNFSGQDI</sequence>
<evidence type="ECO:0000256" key="1">
    <source>
        <dbReference type="SAM" id="MobiDB-lite"/>
    </source>
</evidence>
<protein>
    <submittedName>
        <fullName evidence="3">Beta-lactamase/transpeptidase-like</fullName>
    </submittedName>
</protein>
<accession>A0AAD7PSN5</accession>
<dbReference type="KEGG" id="qsa:O6P43_015552"/>
<feature type="region of interest" description="Disordered" evidence="1">
    <location>
        <begin position="100"/>
        <end position="207"/>
    </location>
</feature>
<feature type="chain" id="PRO_5041996858" evidence="2">
    <location>
        <begin position="17"/>
        <end position="207"/>
    </location>
</feature>
<reference evidence="3" key="1">
    <citation type="journal article" date="2023" name="Science">
        <title>Elucidation of the pathway for biosynthesis of saponin adjuvants from the soapbark tree.</title>
        <authorList>
            <person name="Reed J."/>
            <person name="Orme A."/>
            <person name="El-Demerdash A."/>
            <person name="Owen C."/>
            <person name="Martin L.B.B."/>
            <person name="Misra R.C."/>
            <person name="Kikuchi S."/>
            <person name="Rejzek M."/>
            <person name="Martin A.C."/>
            <person name="Harkess A."/>
            <person name="Leebens-Mack J."/>
            <person name="Louveau T."/>
            <person name="Stephenson M.J."/>
            <person name="Osbourn A."/>
        </authorList>
    </citation>
    <scope>NUCLEOTIDE SEQUENCE</scope>
    <source>
        <strain evidence="3">S10</strain>
    </source>
</reference>
<keyword evidence="4" id="KW-1185">Reference proteome</keyword>
<dbReference type="Proteomes" id="UP001163823">
    <property type="component" value="Chromosome 6"/>
</dbReference>
<feature type="compositionally biased region" description="Basic residues" evidence="1">
    <location>
        <begin position="112"/>
        <end position="131"/>
    </location>
</feature>
<comment type="caution">
    <text evidence="3">The sequence shown here is derived from an EMBL/GenBank/DDBJ whole genome shotgun (WGS) entry which is preliminary data.</text>
</comment>
<keyword evidence="2" id="KW-0732">Signal</keyword>
<dbReference type="PANTHER" id="PTHR43319:SF3">
    <property type="entry name" value="BETA-LACTAMASE-RELATED DOMAIN-CONTAINING PROTEIN"/>
    <property type="match status" value="1"/>
</dbReference>
<gene>
    <name evidence="3" type="ORF">O6P43_015552</name>
</gene>
<feature type="compositionally biased region" description="Polar residues" evidence="1">
    <location>
        <begin position="168"/>
        <end position="177"/>
    </location>
</feature>
<feature type="compositionally biased region" description="Basic and acidic residues" evidence="1">
    <location>
        <begin position="144"/>
        <end position="167"/>
    </location>
</feature>
<evidence type="ECO:0000313" key="3">
    <source>
        <dbReference type="EMBL" id="KAJ7966012.1"/>
    </source>
</evidence>
<feature type="signal peptide" evidence="2">
    <location>
        <begin position="1"/>
        <end position="16"/>
    </location>
</feature>